<evidence type="ECO:0000313" key="2">
    <source>
        <dbReference type="Proteomes" id="UP001207468"/>
    </source>
</evidence>
<gene>
    <name evidence="1" type="ORF">F5148DRAFT_413668</name>
</gene>
<reference evidence="1" key="1">
    <citation type="submission" date="2021-03" db="EMBL/GenBank/DDBJ databases">
        <title>Evolutionary priming and transition to the ectomycorrhizal habit in an iconic lineage of mushroom-forming fungi: is preadaptation a requirement?</title>
        <authorList>
            <consortium name="DOE Joint Genome Institute"/>
            <person name="Looney B.P."/>
            <person name="Miyauchi S."/>
            <person name="Morin E."/>
            <person name="Drula E."/>
            <person name="Courty P.E."/>
            <person name="Chicoki N."/>
            <person name="Fauchery L."/>
            <person name="Kohler A."/>
            <person name="Kuo A."/>
            <person name="LaButti K."/>
            <person name="Pangilinan J."/>
            <person name="Lipzen A."/>
            <person name="Riley R."/>
            <person name="Andreopoulos W."/>
            <person name="He G."/>
            <person name="Johnson J."/>
            <person name="Barry K.W."/>
            <person name="Grigoriev I.V."/>
            <person name="Nagy L."/>
            <person name="Hibbett D."/>
            <person name="Henrissat B."/>
            <person name="Matheny P.B."/>
            <person name="Labbe J."/>
            <person name="Martin A.F."/>
        </authorList>
    </citation>
    <scope>NUCLEOTIDE SEQUENCE</scope>
    <source>
        <strain evidence="1">BPL698</strain>
    </source>
</reference>
<evidence type="ECO:0000313" key="1">
    <source>
        <dbReference type="EMBL" id="KAI9454935.1"/>
    </source>
</evidence>
<proteinExistence type="predicted"/>
<comment type="caution">
    <text evidence="1">The sequence shown here is derived from an EMBL/GenBank/DDBJ whole genome shotgun (WGS) entry which is preliminary data.</text>
</comment>
<protein>
    <submittedName>
        <fullName evidence="1">Uncharacterized protein</fullName>
    </submittedName>
</protein>
<name>A0ACC0TZT3_9AGAM</name>
<dbReference type="EMBL" id="JAGFNK010000263">
    <property type="protein sequence ID" value="KAI9454935.1"/>
    <property type="molecule type" value="Genomic_DNA"/>
</dbReference>
<accession>A0ACC0TZT3</accession>
<keyword evidence="2" id="KW-1185">Reference proteome</keyword>
<sequence length="134" mass="15122">MANICDRLLSRDPSLTRLRLLTFMFSLLSSSMSMPRPSSLITVAELVAIFAFLYLLVALCDHQRRRGLPYPLGPPGWPVIGSLFHLPKLSPWTAYADMAKEYGDIMCFRVFGQVIVVLCSDSHQGFTREARTVR</sequence>
<dbReference type="Proteomes" id="UP001207468">
    <property type="component" value="Unassembled WGS sequence"/>
</dbReference>
<organism evidence="1 2">
    <name type="scientific">Russula earlei</name>
    <dbReference type="NCBI Taxonomy" id="71964"/>
    <lineage>
        <taxon>Eukaryota</taxon>
        <taxon>Fungi</taxon>
        <taxon>Dikarya</taxon>
        <taxon>Basidiomycota</taxon>
        <taxon>Agaricomycotina</taxon>
        <taxon>Agaricomycetes</taxon>
        <taxon>Russulales</taxon>
        <taxon>Russulaceae</taxon>
        <taxon>Russula</taxon>
    </lineage>
</organism>